<dbReference type="Proteomes" id="UP000694865">
    <property type="component" value="Unplaced"/>
</dbReference>
<dbReference type="PANTHER" id="PTHR43539:SF23">
    <property type="entry name" value="FAD-DEPENDENT OXIDOREDUCTASE DOMAIN-CONTAINING PROTEIN 2"/>
    <property type="match status" value="1"/>
</dbReference>
<evidence type="ECO:0000256" key="1">
    <source>
        <dbReference type="ARBA" id="ARBA00023002"/>
    </source>
</evidence>
<dbReference type="PRINTS" id="PR00469">
    <property type="entry name" value="PNDRDTASEII"/>
</dbReference>
<dbReference type="InterPro" id="IPR050982">
    <property type="entry name" value="Auxin_biosynth/cation_transpt"/>
</dbReference>
<accession>A0ABM0LZN0</accession>
<evidence type="ECO:0000313" key="2">
    <source>
        <dbReference type="Proteomes" id="UP000694865"/>
    </source>
</evidence>
<proteinExistence type="predicted"/>
<organism evidence="2 3">
    <name type="scientific">Saccoglossus kowalevskii</name>
    <name type="common">Acorn worm</name>
    <dbReference type="NCBI Taxonomy" id="10224"/>
    <lineage>
        <taxon>Eukaryota</taxon>
        <taxon>Metazoa</taxon>
        <taxon>Hemichordata</taxon>
        <taxon>Enteropneusta</taxon>
        <taxon>Harrimaniidae</taxon>
        <taxon>Saccoglossus</taxon>
    </lineage>
</organism>
<evidence type="ECO:0000313" key="3">
    <source>
        <dbReference type="RefSeq" id="XP_006813221.1"/>
    </source>
</evidence>
<dbReference type="GeneID" id="100367559"/>
<gene>
    <name evidence="3" type="primary">LOC100367559</name>
</gene>
<protein>
    <submittedName>
        <fullName evidence="3">FAD-dependent oxidoreductase domain-containing protein 2-like</fullName>
    </submittedName>
</protein>
<dbReference type="SUPFAM" id="SSF51905">
    <property type="entry name" value="FAD/NAD(P)-binding domain"/>
    <property type="match status" value="1"/>
</dbReference>
<keyword evidence="2" id="KW-1185">Reference proteome</keyword>
<keyword evidence="1" id="KW-0560">Oxidoreductase</keyword>
<dbReference type="Pfam" id="PF13738">
    <property type="entry name" value="Pyr_redox_3"/>
    <property type="match status" value="1"/>
</dbReference>
<dbReference type="RefSeq" id="XP_006813221.1">
    <property type="nucleotide sequence ID" value="XM_006813158.1"/>
</dbReference>
<dbReference type="InterPro" id="IPR036188">
    <property type="entry name" value="FAD/NAD-bd_sf"/>
</dbReference>
<sequence length="507" mass="58140">MFFFYLFKTIYRYLEDFCKKYPMNIRYNTNIANIHRDEMKDGQHSESKFTVSDDTDKLFTCRVLLVGTGPSLPHNPAIPGIELIDTYQDHSLDTNEYKNKKVCILGGGNSAFEVADHLAASAGIIHVFNRHPVKFSWDTHFVGHLRAVNNNLLDMYHLKSLHALRKCDATRVWKTEDGKFSIEYDMRLPNWNPPGTGRFVTSGYDKIISCTGWKFINIDMFDESCKPATHTEGKFPVLDAHWQTTVRDLYFIGTPMQSRDRRAASGFIHGFRYNVRSLATMLRSTYNDVTLPKKVFSPIDQEEICNWVVKHISVVSALYQMGQGYLCDVMLINPEESAKPVDGTPTPGNVEYLRELPEDWVKTQDWFKKASLAIIVSIEDTIEKYPSLRATEFFTPGDANISNCKCSPFPQAVFRVFREGSMVEDLFIGGSLVVRADTRNFDGDTNPDRYCNKIRNLFHRHTMILISLFDLCCDGSTSRIIKRQGHNKRSINVLDTIKLIHETDEEN</sequence>
<dbReference type="PANTHER" id="PTHR43539">
    <property type="entry name" value="FLAVIN-BINDING MONOOXYGENASE-LIKE PROTEIN (AFU_ORTHOLOGUE AFUA_4G09220)"/>
    <property type="match status" value="1"/>
</dbReference>
<name>A0ABM0LZN0_SACKO</name>
<dbReference type="Gene3D" id="3.50.50.60">
    <property type="entry name" value="FAD/NAD(P)-binding domain"/>
    <property type="match status" value="1"/>
</dbReference>
<reference evidence="3" key="1">
    <citation type="submission" date="2025-08" db="UniProtKB">
        <authorList>
            <consortium name="RefSeq"/>
        </authorList>
    </citation>
    <scope>IDENTIFICATION</scope>
    <source>
        <tissue evidence="3">Testes</tissue>
    </source>
</reference>